<evidence type="ECO:0000313" key="1">
    <source>
        <dbReference type="EMBL" id="OMO60297.1"/>
    </source>
</evidence>
<dbReference type="Proteomes" id="UP000188268">
    <property type="component" value="Unassembled WGS sequence"/>
</dbReference>
<dbReference type="Gramene" id="OMO60297">
    <property type="protein sequence ID" value="OMO60297"/>
    <property type="gene ID" value="CCACVL1_24255"/>
</dbReference>
<organism evidence="1 2">
    <name type="scientific">Corchorus capsularis</name>
    <name type="common">Jute</name>
    <dbReference type="NCBI Taxonomy" id="210143"/>
    <lineage>
        <taxon>Eukaryota</taxon>
        <taxon>Viridiplantae</taxon>
        <taxon>Streptophyta</taxon>
        <taxon>Embryophyta</taxon>
        <taxon>Tracheophyta</taxon>
        <taxon>Spermatophyta</taxon>
        <taxon>Magnoliopsida</taxon>
        <taxon>eudicotyledons</taxon>
        <taxon>Gunneridae</taxon>
        <taxon>Pentapetalae</taxon>
        <taxon>rosids</taxon>
        <taxon>malvids</taxon>
        <taxon>Malvales</taxon>
        <taxon>Malvaceae</taxon>
        <taxon>Grewioideae</taxon>
        <taxon>Apeibeae</taxon>
        <taxon>Corchorus</taxon>
    </lineage>
</organism>
<comment type="caution">
    <text evidence="1">The sequence shown here is derived from an EMBL/GenBank/DDBJ whole genome shotgun (WGS) entry which is preliminary data.</text>
</comment>
<dbReference type="AlphaFoldDB" id="A0A1R3GQG9"/>
<keyword evidence="2" id="KW-1185">Reference proteome</keyword>
<feature type="non-terminal residue" evidence="1">
    <location>
        <position position="1"/>
    </location>
</feature>
<evidence type="ECO:0000313" key="2">
    <source>
        <dbReference type="Proteomes" id="UP000188268"/>
    </source>
</evidence>
<dbReference type="EMBL" id="AWWV01013722">
    <property type="protein sequence ID" value="OMO60297.1"/>
    <property type="molecule type" value="Genomic_DNA"/>
</dbReference>
<reference evidence="1 2" key="1">
    <citation type="submission" date="2013-09" db="EMBL/GenBank/DDBJ databases">
        <title>Corchorus capsularis genome sequencing.</title>
        <authorList>
            <person name="Alam M."/>
            <person name="Haque M.S."/>
            <person name="Islam M.S."/>
            <person name="Emdad E.M."/>
            <person name="Islam M.M."/>
            <person name="Ahmed B."/>
            <person name="Halim A."/>
            <person name="Hossen Q.M.M."/>
            <person name="Hossain M.Z."/>
            <person name="Ahmed R."/>
            <person name="Khan M.M."/>
            <person name="Islam R."/>
            <person name="Rashid M.M."/>
            <person name="Khan S.A."/>
            <person name="Rahman M.S."/>
            <person name="Alam M."/>
        </authorList>
    </citation>
    <scope>NUCLEOTIDE SEQUENCE [LARGE SCALE GENOMIC DNA]</scope>
    <source>
        <strain evidence="2">cv. CVL-1</strain>
        <tissue evidence="1">Whole seedling</tissue>
    </source>
</reference>
<protein>
    <submittedName>
        <fullName evidence="1">Uncharacterized protein</fullName>
    </submittedName>
</protein>
<gene>
    <name evidence="1" type="ORF">CCACVL1_24255</name>
</gene>
<accession>A0A1R3GQG9</accession>
<name>A0A1R3GQG9_COCAP</name>
<sequence length="22" mass="2378">NQGSVTVTTVRFTITEPKRSGV</sequence>
<proteinExistence type="predicted"/>